<name>A0A6A6CB44_ZASCE</name>
<sequence>MQSIFNIIFATAVAVSATALPDSSGGSGTCAEGKDISCCVTDSSGSGTAGNVLGGDCLLSQVSLLSLLDNQCPAGNTFCCPTNSDGTLNINVACDPINA</sequence>
<dbReference type="AlphaFoldDB" id="A0A6A6CB44"/>
<feature type="chain" id="PRO_5025535109" description="Hydrophobin" evidence="1">
    <location>
        <begin position="20"/>
        <end position="99"/>
    </location>
</feature>
<feature type="signal peptide" evidence="1">
    <location>
        <begin position="1"/>
        <end position="19"/>
    </location>
</feature>
<accession>A0A6A6CB44</accession>
<gene>
    <name evidence="2" type="ORF">M409DRAFT_25294</name>
</gene>
<keyword evidence="3" id="KW-1185">Reference proteome</keyword>
<evidence type="ECO:0008006" key="4">
    <source>
        <dbReference type="Google" id="ProtNLM"/>
    </source>
</evidence>
<dbReference type="Proteomes" id="UP000799537">
    <property type="component" value="Unassembled WGS sequence"/>
</dbReference>
<keyword evidence="1" id="KW-0732">Signal</keyword>
<protein>
    <recommendedName>
        <fullName evidence="4">Hydrophobin</fullName>
    </recommendedName>
</protein>
<evidence type="ECO:0000256" key="1">
    <source>
        <dbReference type="SAM" id="SignalP"/>
    </source>
</evidence>
<reference evidence="2" key="1">
    <citation type="journal article" date="2020" name="Stud. Mycol.">
        <title>101 Dothideomycetes genomes: a test case for predicting lifestyles and emergence of pathogens.</title>
        <authorList>
            <person name="Haridas S."/>
            <person name="Albert R."/>
            <person name="Binder M."/>
            <person name="Bloem J."/>
            <person name="Labutti K."/>
            <person name="Salamov A."/>
            <person name="Andreopoulos B."/>
            <person name="Baker S."/>
            <person name="Barry K."/>
            <person name="Bills G."/>
            <person name="Bluhm B."/>
            <person name="Cannon C."/>
            <person name="Castanera R."/>
            <person name="Culley D."/>
            <person name="Daum C."/>
            <person name="Ezra D."/>
            <person name="Gonzalez J."/>
            <person name="Henrissat B."/>
            <person name="Kuo A."/>
            <person name="Liang C."/>
            <person name="Lipzen A."/>
            <person name="Lutzoni F."/>
            <person name="Magnuson J."/>
            <person name="Mondo S."/>
            <person name="Nolan M."/>
            <person name="Ohm R."/>
            <person name="Pangilinan J."/>
            <person name="Park H.-J."/>
            <person name="Ramirez L."/>
            <person name="Alfaro M."/>
            <person name="Sun H."/>
            <person name="Tritt A."/>
            <person name="Yoshinaga Y."/>
            <person name="Zwiers L.-H."/>
            <person name="Turgeon B."/>
            <person name="Goodwin S."/>
            <person name="Spatafora J."/>
            <person name="Crous P."/>
            <person name="Grigoriev I."/>
        </authorList>
    </citation>
    <scope>NUCLEOTIDE SEQUENCE</scope>
    <source>
        <strain evidence="2">ATCC 36951</strain>
    </source>
</reference>
<dbReference type="EMBL" id="ML993604">
    <property type="protein sequence ID" value="KAF2164417.1"/>
    <property type="molecule type" value="Genomic_DNA"/>
</dbReference>
<organism evidence="2 3">
    <name type="scientific">Zasmidium cellare ATCC 36951</name>
    <dbReference type="NCBI Taxonomy" id="1080233"/>
    <lineage>
        <taxon>Eukaryota</taxon>
        <taxon>Fungi</taxon>
        <taxon>Dikarya</taxon>
        <taxon>Ascomycota</taxon>
        <taxon>Pezizomycotina</taxon>
        <taxon>Dothideomycetes</taxon>
        <taxon>Dothideomycetidae</taxon>
        <taxon>Mycosphaerellales</taxon>
        <taxon>Mycosphaerellaceae</taxon>
        <taxon>Zasmidium</taxon>
    </lineage>
</organism>
<proteinExistence type="predicted"/>
<evidence type="ECO:0000313" key="3">
    <source>
        <dbReference type="Proteomes" id="UP000799537"/>
    </source>
</evidence>
<dbReference type="RefSeq" id="XP_033665306.1">
    <property type="nucleotide sequence ID" value="XM_033807625.1"/>
</dbReference>
<dbReference type="GeneID" id="54560897"/>
<evidence type="ECO:0000313" key="2">
    <source>
        <dbReference type="EMBL" id="KAF2164417.1"/>
    </source>
</evidence>